<dbReference type="Pfam" id="PF06980">
    <property type="entry name" value="DUF1302"/>
    <property type="match status" value="1"/>
</dbReference>
<evidence type="ECO:0000313" key="1">
    <source>
        <dbReference type="EMBL" id="VAW89602.1"/>
    </source>
</evidence>
<sequence>MTCLLKGRCVVGFNKFLFSSLRRRPEPSIYKSTLDSGLCWNDEKSGIHRLPTRLFASSLLLISTTATAAIDTAITINNEWSYSNETNQTEKFETTITPEIEYEFRRDINLTAIGRIRSDTKNHIDASDNSDVELREFYIETSIGRSFLTLGKQQIVWGKADGLKVLDVVNPQSWREFILDDFNNSRIPLWAINSEIPIADVTLQLLWLPDQTYHEYAADNDRYAFTSPQLVPKPALGVDVSMQAAQRPNRTIQDADWGARLATFWNGWDLTLNYLYHYDDRPVLFRQLSMTANGPLVTITPRYERSHLIGGSFSNSFGNLTLRGEMGYATDRYISTNVIADIDGVVNTSELSYVIGLDWFGFSDTLISTQLFQSRLNNHQPGMLRDERNTTTTVLLRRDFNNETLTAELLWLHNLDLDDGLARPKVIYQMNDNTTLWLGADIFYGNQQGLFGQFKERDRMVSAIEIAF</sequence>
<dbReference type="SUPFAM" id="SSF56935">
    <property type="entry name" value="Porins"/>
    <property type="match status" value="1"/>
</dbReference>
<name>A0A3B0ZQ83_9ZZZZ</name>
<dbReference type="InterPro" id="IPR010727">
    <property type="entry name" value="DUF1302"/>
</dbReference>
<accession>A0A3B0ZQ83</accession>
<organism evidence="1">
    <name type="scientific">hydrothermal vent metagenome</name>
    <dbReference type="NCBI Taxonomy" id="652676"/>
    <lineage>
        <taxon>unclassified sequences</taxon>
        <taxon>metagenomes</taxon>
        <taxon>ecological metagenomes</taxon>
    </lineage>
</organism>
<proteinExistence type="predicted"/>
<protein>
    <submittedName>
        <fullName evidence="1">Uncharacterized protein</fullName>
    </submittedName>
</protein>
<reference evidence="1" key="1">
    <citation type="submission" date="2018-06" db="EMBL/GenBank/DDBJ databases">
        <authorList>
            <person name="Zhirakovskaya E."/>
        </authorList>
    </citation>
    <scope>NUCLEOTIDE SEQUENCE</scope>
</reference>
<gene>
    <name evidence="1" type="ORF">MNBD_GAMMA17-400</name>
</gene>
<dbReference type="AlphaFoldDB" id="A0A3B0ZQ83"/>
<dbReference type="EMBL" id="UOFQ01000143">
    <property type="protein sequence ID" value="VAW89602.1"/>
    <property type="molecule type" value="Genomic_DNA"/>
</dbReference>